<proteinExistence type="predicted"/>
<dbReference type="InterPro" id="IPR036465">
    <property type="entry name" value="vWFA_dom_sf"/>
</dbReference>
<gene>
    <name evidence="2" type="ORF">ElyMa_003515000</name>
</gene>
<sequence>NEVSLLAGTNITVLSIGIGTNVDVAELTLIASKPSLVFKVGDFQALKAIQTELVTDICKDQATTPVVSTPVPATKPPSPVPVIPKDTICTVNEAIFNEDIAAVVINCETKRIYPQAVCKFYRQTDGGRPVAIRARPRYQHTKEGSAFSSNCGVTVPLSELRAGANAFTIYVYPNVTDGMKLVNATTPTKTVMLAFPVVSHICPPSLVDDYLCGKPTRCNCTIVSQGRPKGRALWYQNGIDEQRGPLVVTYDSRKPDIMYTCEGRSDLGRSFGSTLKVGMSVQLNE</sequence>
<name>A0AAV4EFN1_9GAST</name>
<dbReference type="PROSITE" id="PS50234">
    <property type="entry name" value="VWFA"/>
    <property type="match status" value="1"/>
</dbReference>
<dbReference type="AlphaFoldDB" id="A0AAV4EFN1"/>
<keyword evidence="3" id="KW-1185">Reference proteome</keyword>
<comment type="caution">
    <text evidence="2">The sequence shown here is derived from an EMBL/GenBank/DDBJ whole genome shotgun (WGS) entry which is preliminary data.</text>
</comment>
<evidence type="ECO:0000313" key="2">
    <source>
        <dbReference type="EMBL" id="GFR59773.1"/>
    </source>
</evidence>
<dbReference type="Gene3D" id="3.40.50.410">
    <property type="entry name" value="von Willebrand factor, type A domain"/>
    <property type="match status" value="1"/>
</dbReference>
<dbReference type="Proteomes" id="UP000762676">
    <property type="component" value="Unassembled WGS sequence"/>
</dbReference>
<feature type="non-terminal residue" evidence="2">
    <location>
        <position position="1"/>
    </location>
</feature>
<evidence type="ECO:0000259" key="1">
    <source>
        <dbReference type="PROSITE" id="PS50234"/>
    </source>
</evidence>
<organism evidence="2 3">
    <name type="scientific">Elysia marginata</name>
    <dbReference type="NCBI Taxonomy" id="1093978"/>
    <lineage>
        <taxon>Eukaryota</taxon>
        <taxon>Metazoa</taxon>
        <taxon>Spiralia</taxon>
        <taxon>Lophotrochozoa</taxon>
        <taxon>Mollusca</taxon>
        <taxon>Gastropoda</taxon>
        <taxon>Heterobranchia</taxon>
        <taxon>Euthyneura</taxon>
        <taxon>Panpulmonata</taxon>
        <taxon>Sacoglossa</taxon>
        <taxon>Placobranchoidea</taxon>
        <taxon>Plakobranchidae</taxon>
        <taxon>Elysia</taxon>
    </lineage>
</organism>
<feature type="domain" description="VWFA" evidence="1">
    <location>
        <begin position="1"/>
        <end position="53"/>
    </location>
</feature>
<dbReference type="InterPro" id="IPR002035">
    <property type="entry name" value="VWF_A"/>
</dbReference>
<evidence type="ECO:0000313" key="3">
    <source>
        <dbReference type="Proteomes" id="UP000762676"/>
    </source>
</evidence>
<protein>
    <recommendedName>
        <fullName evidence="1">VWFA domain-containing protein</fullName>
    </recommendedName>
</protein>
<accession>A0AAV4EFN1</accession>
<dbReference type="SUPFAM" id="SSF53300">
    <property type="entry name" value="vWA-like"/>
    <property type="match status" value="1"/>
</dbReference>
<reference evidence="2 3" key="1">
    <citation type="journal article" date="2021" name="Elife">
        <title>Chloroplast acquisition without the gene transfer in kleptoplastic sea slugs, Plakobranchus ocellatus.</title>
        <authorList>
            <person name="Maeda T."/>
            <person name="Takahashi S."/>
            <person name="Yoshida T."/>
            <person name="Shimamura S."/>
            <person name="Takaki Y."/>
            <person name="Nagai Y."/>
            <person name="Toyoda A."/>
            <person name="Suzuki Y."/>
            <person name="Arimoto A."/>
            <person name="Ishii H."/>
            <person name="Satoh N."/>
            <person name="Nishiyama T."/>
            <person name="Hasebe M."/>
            <person name="Maruyama T."/>
            <person name="Minagawa J."/>
            <person name="Obokata J."/>
            <person name="Shigenobu S."/>
        </authorList>
    </citation>
    <scope>NUCLEOTIDE SEQUENCE [LARGE SCALE GENOMIC DNA]</scope>
</reference>
<dbReference type="EMBL" id="BMAT01007202">
    <property type="protein sequence ID" value="GFR59773.1"/>
    <property type="molecule type" value="Genomic_DNA"/>
</dbReference>